<dbReference type="OrthoDB" id="9789234at2"/>
<sequence>MNPRDLPAPARPRLLQQPPPPPPRIPWLLVILFAIGLGVGARWYVDRGQAASLDAAQVLIARGGLTDLHAAADGFANMSDRTPCRRTAEALVRAQAAAEYDDDREGARAAIARAEPERPQCSDLALAEGLLALADGDLDAAAAAVALPTTSLSRPGRAWLQGTLALAGRGELAAAIAEIEATLAAQPAAIAPRRALVWLHFETGDFGAALQTLARARTAGLAHLGLAADEALLHALLRRELSGVADLADQLLALDPAALGPRDLAHAALARALVHVHAGEPAAGLGRAAAAWPALAPWDAHARRLALELSLEAGDAERARELLAQLGVPEPEASIVRAWSLLAEGDVMASLTALSACPQDHPRVAYLQGLALVEQRRFAEAEPWLERADRLLPGRVEIEVARARVAVHTGEGATAVRKLEGITAAEHYAPRAYTGLGEAYLSLGADSKDLRQAQRALTRAVEKEPRPAEAMLLLGDVWQRRRLKVPEAERNALAWYEQAAAAGLRLPRYREALARYLADLGEGARAEAMLRELSKEPGIDPTTPLALLELALARADEQGAPVPAEADDWLAAAATLGADADAMTRARARLALARGTGLARSGNELDKLLRKRPWDIEARILAARVLVAQRDLEAAETLVRQGFYAAEPGRQEVATGRLFIAWGEIAMKQRKRKQAALHTRAGFHRMLGEQRPTVELLAAVEFATDIFLRTEQHKLALGMTRDLTEALPFHGDAWRLHARALFDAGDSPKAATRAINKALELDPDNVRALELRAHVAARAGDRKTAREALARALELETREPGRQRMREFHRRHLGE</sequence>
<dbReference type="STRING" id="54.SAMN02745121_03266"/>
<name>A0A1I1Y9U1_9BACT</name>
<keyword evidence="2" id="KW-1185">Reference proteome</keyword>
<dbReference type="Pfam" id="PF13432">
    <property type="entry name" value="TPR_16"/>
    <property type="match status" value="3"/>
</dbReference>
<evidence type="ECO:0000313" key="2">
    <source>
        <dbReference type="Proteomes" id="UP000199400"/>
    </source>
</evidence>
<accession>A0A1I1Y9U1</accession>
<evidence type="ECO:0000313" key="1">
    <source>
        <dbReference type="EMBL" id="SFE16346.1"/>
    </source>
</evidence>
<reference evidence="2" key="1">
    <citation type="submission" date="2016-10" db="EMBL/GenBank/DDBJ databases">
        <authorList>
            <person name="Varghese N."/>
            <person name="Submissions S."/>
        </authorList>
    </citation>
    <scope>NUCLEOTIDE SEQUENCE [LARGE SCALE GENOMIC DNA]</scope>
    <source>
        <strain evidence="2">ATCC 25963</strain>
    </source>
</reference>
<dbReference type="InterPro" id="IPR019734">
    <property type="entry name" value="TPR_rpt"/>
</dbReference>
<dbReference type="EMBL" id="FOMX01000009">
    <property type="protein sequence ID" value="SFE16346.1"/>
    <property type="molecule type" value="Genomic_DNA"/>
</dbReference>
<dbReference type="Proteomes" id="UP000199400">
    <property type="component" value="Unassembled WGS sequence"/>
</dbReference>
<protein>
    <submittedName>
        <fullName evidence="1">TPR repeat-containing protein</fullName>
    </submittedName>
</protein>
<organism evidence="1 2">
    <name type="scientific">Nannocystis exedens</name>
    <dbReference type="NCBI Taxonomy" id="54"/>
    <lineage>
        <taxon>Bacteria</taxon>
        <taxon>Pseudomonadati</taxon>
        <taxon>Myxococcota</taxon>
        <taxon>Polyangia</taxon>
        <taxon>Nannocystales</taxon>
        <taxon>Nannocystaceae</taxon>
        <taxon>Nannocystis</taxon>
    </lineage>
</organism>
<dbReference type="SMART" id="SM00671">
    <property type="entry name" value="SEL1"/>
    <property type="match status" value="2"/>
</dbReference>
<dbReference type="SUPFAM" id="SSF48452">
    <property type="entry name" value="TPR-like"/>
    <property type="match status" value="3"/>
</dbReference>
<dbReference type="SMART" id="SM00028">
    <property type="entry name" value="TPR"/>
    <property type="match status" value="4"/>
</dbReference>
<dbReference type="RefSeq" id="WP_100792974.1">
    <property type="nucleotide sequence ID" value="NZ_FOMX01000009.1"/>
</dbReference>
<gene>
    <name evidence="1" type="ORF">SAMN02745121_03266</name>
</gene>
<proteinExistence type="predicted"/>
<dbReference type="InterPro" id="IPR006597">
    <property type="entry name" value="Sel1-like"/>
</dbReference>
<dbReference type="Gene3D" id="1.25.40.10">
    <property type="entry name" value="Tetratricopeptide repeat domain"/>
    <property type="match status" value="2"/>
</dbReference>
<dbReference type="InterPro" id="IPR011990">
    <property type="entry name" value="TPR-like_helical_dom_sf"/>
</dbReference>
<dbReference type="AlphaFoldDB" id="A0A1I1Y9U1"/>